<protein>
    <submittedName>
        <fullName evidence="2">Uncharacterized protein</fullName>
    </submittedName>
</protein>
<reference evidence="2" key="1">
    <citation type="journal article" date="2019" name="MBio">
        <title>Virus Genomes from Deep Sea Sediments Expand the Ocean Megavirome and Support Independent Origins of Viral Gigantism.</title>
        <authorList>
            <person name="Backstrom D."/>
            <person name="Yutin N."/>
            <person name="Jorgensen S.L."/>
            <person name="Dharamshi J."/>
            <person name="Homa F."/>
            <person name="Zaremba-Niedwiedzka K."/>
            <person name="Spang A."/>
            <person name="Wolf Y.I."/>
            <person name="Koonin E.V."/>
            <person name="Ettema T.J."/>
        </authorList>
    </citation>
    <scope>NUCLEOTIDE SEQUENCE</scope>
</reference>
<evidence type="ECO:0000256" key="1">
    <source>
        <dbReference type="SAM" id="MobiDB-lite"/>
    </source>
</evidence>
<dbReference type="EMBL" id="MK500398">
    <property type="protein sequence ID" value="QBK88787.1"/>
    <property type="molecule type" value="Genomic_DNA"/>
</dbReference>
<sequence>MTEYDNIDMFDEYLDKLDNINRIDGLISDYDLIKRFKKYNKKKMQSGGKHAPVNRTFIGNKPPIPLNTPPPSPIKLKIDFSDFPDIGSSIPSMPLL</sequence>
<feature type="compositionally biased region" description="Pro residues" evidence="1">
    <location>
        <begin position="62"/>
        <end position="71"/>
    </location>
</feature>
<gene>
    <name evidence="2" type="ORF">LCMiAC01_04690</name>
</gene>
<accession>A0A481Z130</accession>
<name>A0A481Z130_9VIRU</name>
<evidence type="ECO:0000313" key="2">
    <source>
        <dbReference type="EMBL" id="QBK88787.1"/>
    </source>
</evidence>
<feature type="region of interest" description="Disordered" evidence="1">
    <location>
        <begin position="43"/>
        <end position="71"/>
    </location>
</feature>
<proteinExistence type="predicted"/>
<organism evidence="2">
    <name type="scientific">Mimivirus LCMiAC01</name>
    <dbReference type="NCBI Taxonomy" id="2506608"/>
    <lineage>
        <taxon>Viruses</taxon>
        <taxon>Varidnaviria</taxon>
        <taxon>Bamfordvirae</taxon>
        <taxon>Nucleocytoviricota</taxon>
        <taxon>Megaviricetes</taxon>
        <taxon>Imitervirales</taxon>
        <taxon>Mimiviridae</taxon>
        <taxon>Klosneuvirinae</taxon>
    </lineage>
</organism>